<feature type="transmembrane region" description="Helical" evidence="9">
    <location>
        <begin position="313"/>
        <end position="330"/>
    </location>
</feature>
<evidence type="ECO:0000256" key="8">
    <source>
        <dbReference type="ARBA" id="ARBA00023136"/>
    </source>
</evidence>
<evidence type="ECO:0000256" key="9">
    <source>
        <dbReference type="SAM" id="Phobius"/>
    </source>
</evidence>
<dbReference type="SUPFAM" id="SSF52540">
    <property type="entry name" value="P-loop containing nucleoside triphosphate hydrolases"/>
    <property type="match status" value="1"/>
</dbReference>
<dbReference type="EMBL" id="JAVKVN010000009">
    <property type="protein sequence ID" value="MDR7947759.1"/>
    <property type="molecule type" value="Genomic_DNA"/>
</dbReference>
<evidence type="ECO:0000259" key="10">
    <source>
        <dbReference type="PROSITE" id="PS50893"/>
    </source>
</evidence>
<feature type="transmembrane region" description="Helical" evidence="9">
    <location>
        <begin position="283"/>
        <end position="307"/>
    </location>
</feature>
<keyword evidence="4" id="KW-0547">Nucleotide-binding</keyword>
<sequence>MTKMDKLSEMAAREWRADARAAHDDPLLDCLVEITRLHGVTATAQALSAGLPLEEHKLTPALLPRAAARAQLSARVVKRTLDSISQDLLPAILLLNGERACLLLKKDGENYVVSHPELGGSSMEMSAAELSAQYTGLVCFVRPQFRFDARAPEVAKVRERHWFWAAIMENRRLYRDALIAALLINVFAMAMPLFTMNVYDRVVPNNAVETLWVLAIGITLVVIFNMILSTARSHVVDSASKRVDVRLSAQIMERVLDLRMEGRPVSVGSFAANLRSFESIRDFIASATITTLVDLPFILLFLLALAWISPWMVLPPLVAIVLILLVSLAAQARMESLTMASYQASSQRNATLVEALTGLESVKTLNAQGSIQRNWERATEYIALTGGKLKLISSSTVGFVQAVQQLVSISVVIIGVYQAQESAISMGGIIAASMIAGRCLAPLGQVAGLLMQYQNARTSLGSIDNYMKLPIERPAEAEFLHRPVFHGGIEFRDVTFSYPGSKQPVLKKVSFKLKPGEKVGIIGRIGSGKTTLEKLALALYQPTEGAVLLDGVDVRQIDPADVRRAIGHVPQDPLLFYGSLKHNLAMGAPYADDASILAAANMAGVTDFANLHPDGFDMVIGERGESLSGGQRQSVAVARALINDPPILLLDEPSSNMDHQSEAQLRKRLGEASATKTILLVTHRTALLDLVDRLIVIDNGHIVADGPKEQVVEALRQGRVGRGS</sequence>
<dbReference type="InterPro" id="IPR036640">
    <property type="entry name" value="ABC1_TM_sf"/>
</dbReference>
<organism evidence="13 14">
    <name type="scientific">Achromobacter aegrifaciens</name>
    <dbReference type="NCBI Taxonomy" id="1287736"/>
    <lineage>
        <taxon>Bacteria</taxon>
        <taxon>Pseudomonadati</taxon>
        <taxon>Pseudomonadota</taxon>
        <taxon>Betaproteobacteria</taxon>
        <taxon>Burkholderiales</taxon>
        <taxon>Alcaligenaceae</taxon>
        <taxon>Achromobacter</taxon>
    </lineage>
</organism>
<keyword evidence="14" id="KW-1185">Reference proteome</keyword>
<feature type="transmembrane region" description="Helical" evidence="9">
    <location>
        <begin position="211"/>
        <end position="231"/>
    </location>
</feature>
<evidence type="ECO:0000256" key="1">
    <source>
        <dbReference type="ARBA" id="ARBA00004651"/>
    </source>
</evidence>
<dbReference type="Proteomes" id="UP001264156">
    <property type="component" value="Unassembled WGS sequence"/>
</dbReference>
<evidence type="ECO:0000256" key="2">
    <source>
        <dbReference type="ARBA" id="ARBA00022475"/>
    </source>
</evidence>
<comment type="caution">
    <text evidence="13">The sequence shown here is derived from an EMBL/GenBank/DDBJ whole genome shotgun (WGS) entry which is preliminary data.</text>
</comment>
<evidence type="ECO:0000256" key="5">
    <source>
        <dbReference type="ARBA" id="ARBA00022801"/>
    </source>
</evidence>
<dbReference type="CDD" id="cd03245">
    <property type="entry name" value="ABCC_bacteriocin_exporters"/>
    <property type="match status" value="1"/>
</dbReference>
<feature type="domain" description="ABC transmembrane type-1" evidence="11">
    <location>
        <begin position="177"/>
        <end position="455"/>
    </location>
</feature>
<dbReference type="InterPro" id="IPR011527">
    <property type="entry name" value="ABC1_TM_dom"/>
</dbReference>
<dbReference type="SMART" id="SM00382">
    <property type="entry name" value="AAA"/>
    <property type="match status" value="1"/>
</dbReference>
<evidence type="ECO:0000259" key="11">
    <source>
        <dbReference type="PROSITE" id="PS50929"/>
    </source>
</evidence>
<dbReference type="InterPro" id="IPR017750">
    <property type="entry name" value="ATPase_T1SS"/>
</dbReference>
<dbReference type="PROSITE" id="PS50893">
    <property type="entry name" value="ABC_TRANSPORTER_2"/>
    <property type="match status" value="1"/>
</dbReference>
<dbReference type="InterPro" id="IPR003593">
    <property type="entry name" value="AAA+_ATPase"/>
</dbReference>
<evidence type="ECO:0000313" key="13">
    <source>
        <dbReference type="EMBL" id="MDR7947759.1"/>
    </source>
</evidence>
<keyword evidence="5" id="KW-0378">Hydrolase</keyword>
<feature type="transmembrane region" description="Helical" evidence="9">
    <location>
        <begin position="177"/>
        <end position="199"/>
    </location>
</feature>
<dbReference type="Gene3D" id="3.40.50.300">
    <property type="entry name" value="P-loop containing nucleotide triphosphate hydrolases"/>
    <property type="match status" value="1"/>
</dbReference>
<dbReference type="Pfam" id="PF03412">
    <property type="entry name" value="Peptidase_C39"/>
    <property type="match status" value="1"/>
</dbReference>
<dbReference type="PROSITE" id="PS50929">
    <property type="entry name" value="ABC_TM1F"/>
    <property type="match status" value="1"/>
</dbReference>
<dbReference type="Gene3D" id="3.90.70.10">
    <property type="entry name" value="Cysteine proteinases"/>
    <property type="match status" value="1"/>
</dbReference>
<name>A0ABU2DI04_ACHAE</name>
<keyword evidence="8 9" id="KW-0472">Membrane</keyword>
<proteinExistence type="predicted"/>
<reference evidence="14" key="1">
    <citation type="submission" date="2023-07" db="EMBL/GenBank/DDBJ databases">
        <title>Glyphosate-induced phosphonatase operons in soil bacteria of genus Achromobacter.</title>
        <authorList>
            <person name="Epiktetov D.O."/>
            <person name="Sviridov A.V."/>
            <person name="Tarlachkov S.V."/>
            <person name="Shushkova T.V."/>
            <person name="Toropygin I.Y."/>
            <person name="Leontievsky A."/>
        </authorList>
    </citation>
    <scope>NUCLEOTIDE SEQUENCE [LARGE SCALE GENOMIC DNA]</scope>
    <source>
        <strain evidence="14">Kg 16</strain>
    </source>
</reference>
<dbReference type="InterPro" id="IPR005074">
    <property type="entry name" value="Peptidase_C39"/>
</dbReference>
<dbReference type="SUPFAM" id="SSF90123">
    <property type="entry name" value="ABC transporter transmembrane region"/>
    <property type="match status" value="1"/>
</dbReference>
<protein>
    <submittedName>
        <fullName evidence="13">Type I secretion system permease/ATPase</fullName>
    </submittedName>
</protein>
<dbReference type="InterPro" id="IPR039421">
    <property type="entry name" value="Type_1_exporter"/>
</dbReference>
<keyword evidence="3 9" id="KW-0812">Transmembrane</keyword>
<dbReference type="Pfam" id="PF00005">
    <property type="entry name" value="ABC_tran"/>
    <property type="match status" value="1"/>
</dbReference>
<evidence type="ECO:0000313" key="14">
    <source>
        <dbReference type="Proteomes" id="UP001264156"/>
    </source>
</evidence>
<evidence type="ECO:0000256" key="4">
    <source>
        <dbReference type="ARBA" id="ARBA00022741"/>
    </source>
</evidence>
<dbReference type="Pfam" id="PF00664">
    <property type="entry name" value="ABC_membrane"/>
    <property type="match status" value="1"/>
</dbReference>
<evidence type="ECO:0000256" key="6">
    <source>
        <dbReference type="ARBA" id="ARBA00022840"/>
    </source>
</evidence>
<accession>A0ABU2DI04</accession>
<feature type="domain" description="Peptidase C39" evidence="12">
    <location>
        <begin position="20"/>
        <end position="141"/>
    </location>
</feature>
<keyword evidence="7 9" id="KW-1133">Transmembrane helix</keyword>
<comment type="subcellular location">
    <subcellularLocation>
        <location evidence="1">Cell membrane</location>
        <topology evidence="1">Multi-pass membrane protein</topology>
    </subcellularLocation>
</comment>
<dbReference type="InterPro" id="IPR003439">
    <property type="entry name" value="ABC_transporter-like_ATP-bd"/>
</dbReference>
<dbReference type="PROSITE" id="PS50990">
    <property type="entry name" value="PEPTIDASE_C39"/>
    <property type="match status" value="1"/>
</dbReference>
<dbReference type="PANTHER" id="PTHR43394">
    <property type="entry name" value="ATP-DEPENDENT PERMEASE MDL1, MITOCHONDRIAL"/>
    <property type="match status" value="1"/>
</dbReference>
<dbReference type="InterPro" id="IPR027417">
    <property type="entry name" value="P-loop_NTPase"/>
</dbReference>
<dbReference type="CDD" id="cd18587">
    <property type="entry name" value="ABC_6TM_LapB_like"/>
    <property type="match status" value="1"/>
</dbReference>
<dbReference type="CDD" id="cd02421">
    <property type="entry name" value="Peptidase_C39_likeD"/>
    <property type="match status" value="1"/>
</dbReference>
<feature type="transmembrane region" description="Helical" evidence="9">
    <location>
        <begin position="397"/>
        <end position="417"/>
    </location>
</feature>
<keyword evidence="2" id="KW-1003">Cell membrane</keyword>
<evidence type="ECO:0000256" key="3">
    <source>
        <dbReference type="ARBA" id="ARBA00022692"/>
    </source>
</evidence>
<feature type="domain" description="ABC transporter" evidence="10">
    <location>
        <begin position="489"/>
        <end position="724"/>
    </location>
</feature>
<evidence type="ECO:0000259" key="12">
    <source>
        <dbReference type="PROSITE" id="PS50990"/>
    </source>
</evidence>
<keyword evidence="6" id="KW-0067">ATP-binding</keyword>
<dbReference type="Gene3D" id="1.20.1560.10">
    <property type="entry name" value="ABC transporter type 1, transmembrane domain"/>
    <property type="match status" value="1"/>
</dbReference>
<dbReference type="NCBIfam" id="TIGR03375">
    <property type="entry name" value="type_I_sec_LssB"/>
    <property type="match status" value="1"/>
</dbReference>
<gene>
    <name evidence="13" type="ORF">RIU57_21750</name>
</gene>
<evidence type="ECO:0000256" key="7">
    <source>
        <dbReference type="ARBA" id="ARBA00022989"/>
    </source>
</evidence>
<dbReference type="PANTHER" id="PTHR43394:SF1">
    <property type="entry name" value="ATP-BINDING CASSETTE SUB-FAMILY B MEMBER 10, MITOCHONDRIAL"/>
    <property type="match status" value="1"/>
</dbReference>